<evidence type="ECO:0000313" key="1">
    <source>
        <dbReference type="EMBL" id="KAK2661504.1"/>
    </source>
</evidence>
<dbReference type="Proteomes" id="UP001280121">
    <property type="component" value="Unassembled WGS sequence"/>
</dbReference>
<evidence type="ECO:0000313" key="2">
    <source>
        <dbReference type="Proteomes" id="UP001280121"/>
    </source>
</evidence>
<reference evidence="1" key="1">
    <citation type="journal article" date="2023" name="Plant J.">
        <title>Genome sequences and population genomics provide insights into the demographic history, inbreeding, and mutation load of two 'living fossil' tree species of Dipteronia.</title>
        <authorList>
            <person name="Feng Y."/>
            <person name="Comes H.P."/>
            <person name="Chen J."/>
            <person name="Zhu S."/>
            <person name="Lu R."/>
            <person name="Zhang X."/>
            <person name="Li P."/>
            <person name="Qiu J."/>
            <person name="Olsen K.M."/>
            <person name="Qiu Y."/>
        </authorList>
    </citation>
    <scope>NUCLEOTIDE SEQUENCE</scope>
    <source>
        <strain evidence="1">KIB01</strain>
    </source>
</reference>
<protein>
    <submittedName>
        <fullName evidence="1">Uncharacterized protein</fullName>
    </submittedName>
</protein>
<gene>
    <name evidence="1" type="ORF">Ddye_000078</name>
</gene>
<comment type="caution">
    <text evidence="1">The sequence shown here is derived from an EMBL/GenBank/DDBJ whole genome shotgun (WGS) entry which is preliminary data.</text>
</comment>
<dbReference type="Pfam" id="PF03140">
    <property type="entry name" value="DUF247"/>
    <property type="match status" value="1"/>
</dbReference>
<sequence>MAASSPQSQVTIPIESLVSSFKKKLDDHDLFMSSKVCIFKVPKILHRHNPQTYEPNAFSIGPSHYGQKQLKPTKKIKLKYLQGLLRRLGKSEELMLEQLFGAVRAIVEGARQFYAGSSIGTCSDEIFVKILVLDGYFIIELFRKDAEG</sequence>
<dbReference type="PANTHER" id="PTHR31170">
    <property type="entry name" value="BNAC04G53230D PROTEIN"/>
    <property type="match status" value="1"/>
</dbReference>
<dbReference type="EMBL" id="JANJYI010000001">
    <property type="protein sequence ID" value="KAK2661504.1"/>
    <property type="molecule type" value="Genomic_DNA"/>
</dbReference>
<name>A0AAD9XL29_9ROSI</name>
<dbReference type="PANTHER" id="PTHR31170:SF17">
    <property type="match status" value="1"/>
</dbReference>
<proteinExistence type="predicted"/>
<dbReference type="AlphaFoldDB" id="A0AAD9XL29"/>
<keyword evidence="2" id="KW-1185">Reference proteome</keyword>
<accession>A0AAD9XL29</accession>
<organism evidence="1 2">
    <name type="scientific">Dipteronia dyeriana</name>
    <dbReference type="NCBI Taxonomy" id="168575"/>
    <lineage>
        <taxon>Eukaryota</taxon>
        <taxon>Viridiplantae</taxon>
        <taxon>Streptophyta</taxon>
        <taxon>Embryophyta</taxon>
        <taxon>Tracheophyta</taxon>
        <taxon>Spermatophyta</taxon>
        <taxon>Magnoliopsida</taxon>
        <taxon>eudicotyledons</taxon>
        <taxon>Gunneridae</taxon>
        <taxon>Pentapetalae</taxon>
        <taxon>rosids</taxon>
        <taxon>malvids</taxon>
        <taxon>Sapindales</taxon>
        <taxon>Sapindaceae</taxon>
        <taxon>Hippocastanoideae</taxon>
        <taxon>Acereae</taxon>
        <taxon>Dipteronia</taxon>
    </lineage>
</organism>
<dbReference type="InterPro" id="IPR004158">
    <property type="entry name" value="DUF247_pln"/>
</dbReference>